<accession>A0A1X1FD43</accession>
<dbReference type="OrthoDB" id="2309397at2"/>
<dbReference type="SUPFAM" id="SSF47413">
    <property type="entry name" value="lambda repressor-like DNA-binding domains"/>
    <property type="match status" value="1"/>
</dbReference>
<dbReference type="Gene3D" id="1.10.260.40">
    <property type="entry name" value="lambda repressor-like DNA-binding domains"/>
    <property type="match status" value="1"/>
</dbReference>
<evidence type="ECO:0008006" key="3">
    <source>
        <dbReference type="Google" id="ProtNLM"/>
    </source>
</evidence>
<sequence>MTEEMVVHAANEIKKKIKGALLDRDMTQVELAKLLDVNAQVLNRAIHGDMSPRSIEIRTQIYKVLAIK</sequence>
<comment type="caution">
    <text evidence="1">The sequence shown here is derived from an EMBL/GenBank/DDBJ whole genome shotgun (WGS) entry which is preliminary data.</text>
</comment>
<keyword evidence="2" id="KW-1185">Reference proteome</keyword>
<dbReference type="InterPro" id="IPR010982">
    <property type="entry name" value="Lambda_DNA-bd_dom_sf"/>
</dbReference>
<dbReference type="Proteomes" id="UP000193009">
    <property type="component" value="Unassembled WGS sequence"/>
</dbReference>
<dbReference type="AlphaFoldDB" id="A0A1X1FD43"/>
<gene>
    <name evidence="1" type="ORF">FAM23169_01871</name>
</gene>
<protein>
    <recommendedName>
        <fullName evidence="3">HTH cro/C1-type domain-containing protein</fullName>
    </recommendedName>
</protein>
<evidence type="ECO:0000313" key="1">
    <source>
        <dbReference type="EMBL" id="ORN27104.1"/>
    </source>
</evidence>
<dbReference type="EMBL" id="MSBD01000044">
    <property type="protein sequence ID" value="ORN27104.1"/>
    <property type="molecule type" value="Genomic_DNA"/>
</dbReference>
<dbReference type="RefSeq" id="WP_084988949.1">
    <property type="nucleotide sequence ID" value="NZ_CP181269.1"/>
</dbReference>
<organism evidence="1 2">
    <name type="scientific">Lentilactobacillus parabuchneri</name>
    <dbReference type="NCBI Taxonomy" id="152331"/>
    <lineage>
        <taxon>Bacteria</taxon>
        <taxon>Bacillati</taxon>
        <taxon>Bacillota</taxon>
        <taxon>Bacilli</taxon>
        <taxon>Lactobacillales</taxon>
        <taxon>Lactobacillaceae</taxon>
        <taxon>Lentilactobacillus</taxon>
    </lineage>
</organism>
<reference evidence="1 2" key="1">
    <citation type="journal article" date="2017" name="Front. Microbiol.">
        <title>The Histidine Decarboxylase Gene Cluster of Lactobacillus parabuchneri Was Gained by Horizontal Gene Transfer and Is Mobile within the Species.</title>
        <authorList>
            <person name="Wuthrich D."/>
            <person name="Berthoud H."/>
            <person name="Wechsler D."/>
            <person name="Eugster E."/>
            <person name="Irmler S."/>
            <person name="Bruggmann R."/>
        </authorList>
    </citation>
    <scope>NUCLEOTIDE SEQUENCE [LARGE SCALE GENOMIC DNA]</scope>
    <source>
        <strain evidence="1 2">FAM23169</strain>
    </source>
</reference>
<name>A0A1X1FD43_9LACO</name>
<dbReference type="GO" id="GO:0003677">
    <property type="term" value="F:DNA binding"/>
    <property type="evidence" value="ECO:0007669"/>
    <property type="project" value="InterPro"/>
</dbReference>
<proteinExistence type="predicted"/>
<evidence type="ECO:0000313" key="2">
    <source>
        <dbReference type="Proteomes" id="UP000193009"/>
    </source>
</evidence>